<feature type="domain" description="Gfo/Idh/MocA-like oxidoreductase N-terminal" evidence="3">
    <location>
        <begin position="10"/>
        <end position="122"/>
    </location>
</feature>
<dbReference type="InterPro" id="IPR055170">
    <property type="entry name" value="GFO_IDH_MocA-like_dom"/>
</dbReference>
<dbReference type="Pfam" id="PF22725">
    <property type="entry name" value="GFO_IDH_MocA_C3"/>
    <property type="match status" value="1"/>
</dbReference>
<dbReference type="Proteomes" id="UP001569904">
    <property type="component" value="Unassembled WGS sequence"/>
</dbReference>
<comment type="caution">
    <text evidence="5">The sequence shown here is derived from an EMBL/GenBank/DDBJ whole genome shotgun (WGS) entry which is preliminary data.</text>
</comment>
<evidence type="ECO:0000256" key="2">
    <source>
        <dbReference type="ARBA" id="ARBA00023002"/>
    </source>
</evidence>
<dbReference type="InterPro" id="IPR050984">
    <property type="entry name" value="Gfo/Idh/MocA_domain"/>
</dbReference>
<dbReference type="PANTHER" id="PTHR22604:SF105">
    <property type="entry name" value="TRANS-1,2-DIHYDROBENZENE-1,2-DIOL DEHYDROGENASE"/>
    <property type="match status" value="1"/>
</dbReference>
<dbReference type="Pfam" id="PF01408">
    <property type="entry name" value="GFO_IDH_MocA"/>
    <property type="match status" value="1"/>
</dbReference>
<dbReference type="Gene3D" id="3.40.50.720">
    <property type="entry name" value="NAD(P)-binding Rossmann-like Domain"/>
    <property type="match status" value="1"/>
</dbReference>
<dbReference type="InterPro" id="IPR036291">
    <property type="entry name" value="NAD(P)-bd_dom_sf"/>
</dbReference>
<feature type="domain" description="GFO/IDH/MocA-like oxidoreductase" evidence="4">
    <location>
        <begin position="136"/>
        <end position="252"/>
    </location>
</feature>
<name>A0ABV4R3D2_9ACTN</name>
<dbReference type="SUPFAM" id="SSF55347">
    <property type="entry name" value="Glyceraldehyde-3-phosphate dehydrogenase-like, C-terminal domain"/>
    <property type="match status" value="1"/>
</dbReference>
<sequence>MTLPDRAGAVRVGVLGCASIAWRRALPAFEAHPLTTVVAIASRAPDKARRFADRFGGEPVGYSEVLERADVDAVYVALPAGLHYRWTAAALDAGKHVLAEKPLTTGPGGTMRLASLAANRMLLLRENVMFLHHGQHRRVRDLVRSGRLGEIREFDSAFCIPALPRTDIRYSPELGGGALNDLAIYPLRAAQLFLGTDVDVVGACLRRDRDTDVDVSGTALLVSAGGVPATVRFGIEHAYGSWYALWGDRARLRLDRAFTPPPSRRPVVEITGQDGDERVELPAEDQFVQAVGAFAEDVLAGRTGLDDEATIRTAELVETIRRIADCRSASAG</sequence>
<reference evidence="5 6" key="1">
    <citation type="submission" date="2023-11" db="EMBL/GenBank/DDBJ databases">
        <title>Actinomadura monticuli sp. nov., isolated from volcanic ash.</title>
        <authorList>
            <person name="Lee S.D."/>
            <person name="Yang H."/>
            <person name="Kim I.S."/>
        </authorList>
    </citation>
    <scope>NUCLEOTIDE SEQUENCE [LARGE SCALE GENOMIC DNA]</scope>
    <source>
        <strain evidence="5 6">DSM 45346</strain>
    </source>
</reference>
<dbReference type="EMBL" id="JAXCEH010000019">
    <property type="protein sequence ID" value="MFA1557146.1"/>
    <property type="molecule type" value="Genomic_DNA"/>
</dbReference>
<dbReference type="InterPro" id="IPR000683">
    <property type="entry name" value="Gfo/Idh/MocA-like_OxRdtase_N"/>
</dbReference>
<evidence type="ECO:0000313" key="5">
    <source>
        <dbReference type="EMBL" id="MFA1557146.1"/>
    </source>
</evidence>
<protein>
    <submittedName>
        <fullName evidence="5">Gfo/Idh/MocA family oxidoreductase</fullName>
    </submittedName>
</protein>
<comment type="similarity">
    <text evidence="1">Belongs to the Gfo/Idh/MocA family.</text>
</comment>
<accession>A0ABV4R3D2</accession>
<evidence type="ECO:0000259" key="3">
    <source>
        <dbReference type="Pfam" id="PF01408"/>
    </source>
</evidence>
<keyword evidence="2" id="KW-0560">Oxidoreductase</keyword>
<dbReference type="RefSeq" id="WP_371943889.1">
    <property type="nucleotide sequence ID" value="NZ_JAXCEH010000019.1"/>
</dbReference>
<evidence type="ECO:0000256" key="1">
    <source>
        <dbReference type="ARBA" id="ARBA00010928"/>
    </source>
</evidence>
<proteinExistence type="inferred from homology"/>
<dbReference type="PANTHER" id="PTHR22604">
    <property type="entry name" value="OXIDOREDUCTASES"/>
    <property type="match status" value="1"/>
</dbReference>
<dbReference type="Gene3D" id="3.30.360.10">
    <property type="entry name" value="Dihydrodipicolinate Reductase, domain 2"/>
    <property type="match status" value="1"/>
</dbReference>
<evidence type="ECO:0000259" key="4">
    <source>
        <dbReference type="Pfam" id="PF22725"/>
    </source>
</evidence>
<evidence type="ECO:0000313" key="6">
    <source>
        <dbReference type="Proteomes" id="UP001569904"/>
    </source>
</evidence>
<organism evidence="5 6">
    <name type="scientific">Actinomadura chokoriensis</name>
    <dbReference type="NCBI Taxonomy" id="454156"/>
    <lineage>
        <taxon>Bacteria</taxon>
        <taxon>Bacillati</taxon>
        <taxon>Actinomycetota</taxon>
        <taxon>Actinomycetes</taxon>
        <taxon>Streptosporangiales</taxon>
        <taxon>Thermomonosporaceae</taxon>
        <taxon>Actinomadura</taxon>
    </lineage>
</organism>
<gene>
    <name evidence="5" type="ORF">SM436_26005</name>
</gene>
<dbReference type="SUPFAM" id="SSF51735">
    <property type="entry name" value="NAD(P)-binding Rossmann-fold domains"/>
    <property type="match status" value="1"/>
</dbReference>
<keyword evidence="6" id="KW-1185">Reference proteome</keyword>